<dbReference type="GO" id="GO:0006207">
    <property type="term" value="P:'de novo' pyrimidine nucleobase biosynthetic process"/>
    <property type="evidence" value="ECO:0007669"/>
    <property type="project" value="InterPro"/>
</dbReference>
<dbReference type="STRING" id="309801.trd_0213"/>
<evidence type="ECO:0000256" key="11">
    <source>
        <dbReference type="HAMAP-Rule" id="MF_01209"/>
    </source>
</evidence>
<dbReference type="HAMAP" id="MF_01209">
    <property type="entry name" value="CPSase_S_chain"/>
    <property type="match status" value="1"/>
</dbReference>
<feature type="binding site" evidence="11">
    <location>
        <position position="301"/>
    </location>
    <ligand>
        <name>L-glutamine</name>
        <dbReference type="ChEBI" id="CHEBI:58359"/>
    </ligand>
</feature>
<comment type="function">
    <text evidence="11">Small subunit of the glutamine-dependent carbamoyl phosphate synthetase (CPSase). CPSase catalyzes the formation of carbamoyl phosphate from the ammonia moiety of glutamine, carbonate, and phosphate donated by ATP, constituting the first step of 2 biosynthetic pathways, one leading to arginine and/or urea and the other to pyrimidine nucleotides. The small subunit (glutamine amidotransferase) binds and cleaves glutamine to supply the large subunit with the substrate ammonia.</text>
</comment>
<dbReference type="KEGG" id="tro:trd_0213"/>
<evidence type="ECO:0000256" key="1">
    <source>
        <dbReference type="ARBA" id="ARBA00004812"/>
    </source>
</evidence>
<feature type="binding site" evidence="11">
    <location>
        <position position="258"/>
    </location>
    <ligand>
        <name>L-glutamine</name>
        <dbReference type="ChEBI" id="CHEBI:58359"/>
    </ligand>
</feature>
<feature type="binding site" evidence="11">
    <location>
        <position position="51"/>
    </location>
    <ligand>
        <name>L-glutamine</name>
        <dbReference type="ChEBI" id="CHEBI:58359"/>
    </ligand>
</feature>
<accession>B9KXM6</accession>
<keyword evidence="11" id="KW-0055">Arginine biosynthesis</keyword>
<evidence type="ECO:0000256" key="3">
    <source>
        <dbReference type="ARBA" id="ARBA00007800"/>
    </source>
</evidence>
<dbReference type="SMART" id="SM01097">
    <property type="entry name" value="CPSase_sm_chain"/>
    <property type="match status" value="1"/>
</dbReference>
<dbReference type="eggNOG" id="COG0505">
    <property type="taxonomic scope" value="Bacteria"/>
</dbReference>
<dbReference type="GO" id="GO:0006526">
    <property type="term" value="P:L-arginine biosynthetic process"/>
    <property type="evidence" value="ECO:0007669"/>
    <property type="project" value="UniProtKB-UniRule"/>
</dbReference>
<comment type="subunit">
    <text evidence="11">Composed of two chains; the small (or glutamine) chain promotes the hydrolysis of glutamine to ammonia, which is used by the large (or ammonia) chain to synthesize carbamoyl phosphate. Tetramer of heterodimers (alpha,beta)4.</text>
</comment>
<dbReference type="CDD" id="cd01744">
    <property type="entry name" value="GATase1_CPSase"/>
    <property type="match status" value="1"/>
</dbReference>
<dbReference type="SUPFAM" id="SSF52021">
    <property type="entry name" value="Carbamoyl phosphate synthetase, small subunit N-terminal domain"/>
    <property type="match status" value="1"/>
</dbReference>
<name>B9KXM6_THERP</name>
<dbReference type="NCBIfam" id="TIGR01368">
    <property type="entry name" value="CPSaseIIsmall"/>
    <property type="match status" value="1"/>
</dbReference>
<proteinExistence type="inferred from homology"/>
<dbReference type="Gene3D" id="3.40.50.880">
    <property type="match status" value="1"/>
</dbReference>
<comment type="pathway">
    <text evidence="1 11">Pyrimidine metabolism; UMP biosynthesis via de novo pathway; (S)-dihydroorotate from bicarbonate: step 1/3.</text>
</comment>
<dbReference type="PRINTS" id="PR00097">
    <property type="entry name" value="ANTSNTHASEII"/>
</dbReference>
<dbReference type="PRINTS" id="PR00099">
    <property type="entry name" value="CPSGATASE"/>
</dbReference>
<keyword evidence="5 11" id="KW-0547">Nucleotide-binding</keyword>
<dbReference type="InterPro" id="IPR006274">
    <property type="entry name" value="CarbamoylP_synth_ssu"/>
</dbReference>
<evidence type="ECO:0000256" key="8">
    <source>
        <dbReference type="ARBA" id="ARBA00022975"/>
    </source>
</evidence>
<dbReference type="GO" id="GO:0006541">
    <property type="term" value="P:glutamine metabolic process"/>
    <property type="evidence" value="ECO:0007669"/>
    <property type="project" value="InterPro"/>
</dbReference>
<sequence>MSIQRSRIGALVLEDGRIFPGTPFGARRPAEGEAVFTTVMTGYQEVVTDPSFYGQLVCMTYPLIGNYGVCDEDEQSRRPWAAGLIVREYCDRPSHWKARETLASYLERWGIPGLAHVDTRALTRHLRTHGTMRAILVPDRTGLTDAELVAWAQRAWTPDREDVVPAVRGEPATFGPADAPHIVLIDCGVKRNIIASLLRRAVRLTVLPYGVDAATVLALEPDGIVVSPGPGDPTRATDAIETVRVLATSGIPFFGICLGHQLLALAAGARTIKLTFGHRGGNHPVKEIPTGRVRITSQNHGYCVAHDSIPEQDGWQVWMINVNDGTVEGLRHRSLPVLTVQFHPEGSPGPQDSQDLFDAFVELVQQRWRARTARPIVLAGEGA</sequence>
<gene>
    <name evidence="11 13" type="primary">carA</name>
    <name evidence="13" type="ordered locus">trd_0213</name>
</gene>
<dbReference type="UniPathway" id="UPA00070">
    <property type="reaction ID" value="UER00115"/>
</dbReference>
<organism evidence="13 14">
    <name type="scientific">Thermomicrobium roseum (strain ATCC 27502 / DSM 5159 / P-2)</name>
    <dbReference type="NCBI Taxonomy" id="309801"/>
    <lineage>
        <taxon>Bacteria</taxon>
        <taxon>Pseudomonadati</taxon>
        <taxon>Thermomicrobiota</taxon>
        <taxon>Thermomicrobia</taxon>
        <taxon>Thermomicrobiales</taxon>
        <taxon>Thermomicrobiaceae</taxon>
        <taxon>Thermomicrobium</taxon>
    </lineage>
</organism>
<dbReference type="HOGENOM" id="CLU_035901_2_1_0"/>
<evidence type="ECO:0000256" key="7">
    <source>
        <dbReference type="ARBA" id="ARBA00022962"/>
    </source>
</evidence>
<dbReference type="Proteomes" id="UP000000447">
    <property type="component" value="Chromosome"/>
</dbReference>
<keyword evidence="7 11" id="KW-0315">Glutamine amidotransferase</keyword>
<evidence type="ECO:0000256" key="2">
    <source>
        <dbReference type="ARBA" id="ARBA00005077"/>
    </source>
</evidence>
<dbReference type="InterPro" id="IPR036480">
    <property type="entry name" value="CarbP_synth_ssu_N_sf"/>
</dbReference>
<keyword evidence="11" id="KW-0028">Amino-acid biosynthesis</keyword>
<dbReference type="Pfam" id="PF00117">
    <property type="entry name" value="GATase"/>
    <property type="match status" value="1"/>
</dbReference>
<feature type="region of interest" description="CPSase" evidence="11">
    <location>
        <begin position="1"/>
        <end position="180"/>
    </location>
</feature>
<feature type="binding site" evidence="11">
    <location>
        <position position="261"/>
    </location>
    <ligand>
        <name>L-glutamine</name>
        <dbReference type="ChEBI" id="CHEBI:58359"/>
    </ligand>
</feature>
<dbReference type="GO" id="GO:0005524">
    <property type="term" value="F:ATP binding"/>
    <property type="evidence" value="ECO:0007669"/>
    <property type="project" value="UniProtKB-UniRule"/>
</dbReference>
<evidence type="ECO:0000256" key="6">
    <source>
        <dbReference type="ARBA" id="ARBA00022840"/>
    </source>
</evidence>
<dbReference type="EMBL" id="CP001275">
    <property type="protein sequence ID" value="ACM04539.1"/>
    <property type="molecule type" value="Genomic_DNA"/>
</dbReference>
<dbReference type="RefSeq" id="WP_012641626.1">
    <property type="nucleotide sequence ID" value="NC_011959.1"/>
</dbReference>
<dbReference type="PANTHER" id="PTHR43418">
    <property type="entry name" value="MULTIFUNCTIONAL TRYPTOPHAN BIOSYNTHESIS PROTEIN-RELATED"/>
    <property type="match status" value="1"/>
</dbReference>
<dbReference type="PANTHER" id="PTHR43418:SF7">
    <property type="entry name" value="CARBAMOYL-PHOSPHATE SYNTHASE SMALL CHAIN"/>
    <property type="match status" value="1"/>
</dbReference>
<feature type="domain" description="Carbamoyl-phosphate synthase small subunit N-terminal" evidence="12">
    <location>
        <begin position="7"/>
        <end position="137"/>
    </location>
</feature>
<dbReference type="Pfam" id="PF00988">
    <property type="entry name" value="CPSase_sm_chain"/>
    <property type="match status" value="1"/>
</dbReference>
<dbReference type="GO" id="GO:0004088">
    <property type="term" value="F:carbamoyl-phosphate synthase (glutamine-hydrolyzing) activity"/>
    <property type="evidence" value="ECO:0007669"/>
    <property type="project" value="UniProtKB-UniRule"/>
</dbReference>
<evidence type="ECO:0000313" key="13">
    <source>
        <dbReference type="EMBL" id="ACM04539.1"/>
    </source>
</evidence>
<evidence type="ECO:0000256" key="4">
    <source>
        <dbReference type="ARBA" id="ARBA00022598"/>
    </source>
</evidence>
<reference evidence="13 14" key="1">
    <citation type="journal article" date="2009" name="PLoS ONE">
        <title>Complete genome sequence of the aerobic CO-oxidizing thermophile Thermomicrobium roseum.</title>
        <authorList>
            <person name="Wu D."/>
            <person name="Raymond J."/>
            <person name="Wu M."/>
            <person name="Chatterji S."/>
            <person name="Ren Q."/>
            <person name="Graham J.E."/>
            <person name="Bryant D.A."/>
            <person name="Robb F."/>
            <person name="Colman A."/>
            <person name="Tallon L.J."/>
            <person name="Badger J.H."/>
            <person name="Madupu R."/>
            <person name="Ward N.L."/>
            <person name="Eisen J.A."/>
        </authorList>
    </citation>
    <scope>NUCLEOTIDE SEQUENCE [LARGE SCALE GENOMIC DNA]</scope>
    <source>
        <strain evidence="14">ATCC 27502 / DSM 5159 / P-2</strain>
    </source>
</reference>
<dbReference type="OrthoDB" id="9804328at2"/>
<feature type="binding site" evidence="11">
    <location>
        <position position="231"/>
    </location>
    <ligand>
        <name>L-glutamine</name>
        <dbReference type="ChEBI" id="CHEBI:58359"/>
    </ligand>
</feature>
<evidence type="ECO:0000313" key="14">
    <source>
        <dbReference type="Proteomes" id="UP000000447"/>
    </source>
</evidence>
<dbReference type="Gene3D" id="3.50.30.20">
    <property type="entry name" value="Carbamoyl-phosphate synthase small subunit, N-terminal domain"/>
    <property type="match status" value="1"/>
</dbReference>
<feature type="binding site" evidence="11">
    <location>
        <position position="229"/>
    </location>
    <ligand>
        <name>L-glutamine</name>
        <dbReference type="ChEBI" id="CHEBI:58359"/>
    </ligand>
</feature>
<dbReference type="FunFam" id="3.50.30.20:FF:000001">
    <property type="entry name" value="Carbamoyl-phosphate synthase small chain"/>
    <property type="match status" value="1"/>
</dbReference>
<dbReference type="UniPathway" id="UPA00068">
    <property type="reaction ID" value="UER00171"/>
</dbReference>
<feature type="binding site" evidence="11">
    <location>
        <position position="299"/>
    </location>
    <ligand>
        <name>L-glutamine</name>
        <dbReference type="ChEBI" id="CHEBI:58359"/>
    </ligand>
</feature>
<dbReference type="GO" id="GO:0004359">
    <property type="term" value="F:glutaminase activity"/>
    <property type="evidence" value="ECO:0007669"/>
    <property type="project" value="RHEA"/>
</dbReference>
<dbReference type="AlphaFoldDB" id="B9KXM6"/>
<evidence type="ECO:0000256" key="10">
    <source>
        <dbReference type="ARBA" id="ARBA00049285"/>
    </source>
</evidence>
<keyword evidence="6 11" id="KW-0067">ATP-binding</keyword>
<dbReference type="PRINTS" id="PR00096">
    <property type="entry name" value="GATASE"/>
</dbReference>
<dbReference type="SUPFAM" id="SSF52317">
    <property type="entry name" value="Class I glutamine amidotransferase-like"/>
    <property type="match status" value="1"/>
</dbReference>
<keyword evidence="14" id="KW-1185">Reference proteome</keyword>
<dbReference type="InterPro" id="IPR050472">
    <property type="entry name" value="Anth_synth/Amidotransfase"/>
</dbReference>
<dbReference type="InterPro" id="IPR002474">
    <property type="entry name" value="CarbamoylP_synth_ssu_N"/>
</dbReference>
<feature type="active site" description="Nucleophile" evidence="11">
    <location>
        <position position="257"/>
    </location>
</feature>
<feature type="binding site" evidence="11">
    <location>
        <position position="302"/>
    </location>
    <ligand>
        <name>L-glutamine</name>
        <dbReference type="ChEBI" id="CHEBI:58359"/>
    </ligand>
</feature>
<dbReference type="InterPro" id="IPR017926">
    <property type="entry name" value="GATASE"/>
</dbReference>
<keyword evidence="4 11" id="KW-0436">Ligase</keyword>
<comment type="pathway">
    <text evidence="2 11">Amino-acid biosynthesis; L-arginine biosynthesis; carbamoyl phosphate from bicarbonate: step 1/1.</text>
</comment>
<feature type="active site" evidence="11">
    <location>
        <position position="345"/>
    </location>
</feature>
<comment type="catalytic activity">
    <reaction evidence="10 11">
        <text>L-glutamine + H2O = L-glutamate + NH4(+)</text>
        <dbReference type="Rhea" id="RHEA:15889"/>
        <dbReference type="ChEBI" id="CHEBI:15377"/>
        <dbReference type="ChEBI" id="CHEBI:28938"/>
        <dbReference type="ChEBI" id="CHEBI:29985"/>
        <dbReference type="ChEBI" id="CHEBI:58359"/>
    </reaction>
</comment>
<dbReference type="InterPro" id="IPR029062">
    <property type="entry name" value="Class_I_gatase-like"/>
</dbReference>
<keyword evidence="8 11" id="KW-0665">Pyrimidine biosynthesis</keyword>
<evidence type="ECO:0000259" key="12">
    <source>
        <dbReference type="SMART" id="SM01097"/>
    </source>
</evidence>
<dbReference type="InterPro" id="IPR035686">
    <property type="entry name" value="CPSase_GATase1"/>
</dbReference>
<comment type="similarity">
    <text evidence="3 11">Belongs to the CarA family.</text>
</comment>
<evidence type="ECO:0000256" key="5">
    <source>
        <dbReference type="ARBA" id="ARBA00022741"/>
    </source>
</evidence>
<dbReference type="NCBIfam" id="NF009475">
    <property type="entry name" value="PRK12838.1"/>
    <property type="match status" value="1"/>
</dbReference>
<evidence type="ECO:0000256" key="9">
    <source>
        <dbReference type="ARBA" id="ARBA00048816"/>
    </source>
</evidence>
<feature type="active site" evidence="11">
    <location>
        <position position="343"/>
    </location>
</feature>
<dbReference type="PROSITE" id="PS51273">
    <property type="entry name" value="GATASE_TYPE_1"/>
    <property type="match status" value="1"/>
</dbReference>
<dbReference type="GO" id="GO:0044205">
    <property type="term" value="P:'de novo' UMP biosynthetic process"/>
    <property type="evidence" value="ECO:0007669"/>
    <property type="project" value="UniProtKB-UniRule"/>
</dbReference>
<protein>
    <recommendedName>
        <fullName evidence="11">Carbamoyl phosphate synthase small chain</fullName>
        <ecNumber evidence="11">6.3.5.5</ecNumber>
    </recommendedName>
    <alternativeName>
        <fullName evidence="11">Carbamoyl phosphate synthetase glutamine chain</fullName>
    </alternativeName>
</protein>
<dbReference type="EC" id="6.3.5.5" evidence="11"/>
<comment type="catalytic activity">
    <reaction evidence="9 11">
        <text>hydrogencarbonate + L-glutamine + 2 ATP + H2O = carbamoyl phosphate + L-glutamate + 2 ADP + phosphate + 2 H(+)</text>
        <dbReference type="Rhea" id="RHEA:18633"/>
        <dbReference type="ChEBI" id="CHEBI:15377"/>
        <dbReference type="ChEBI" id="CHEBI:15378"/>
        <dbReference type="ChEBI" id="CHEBI:17544"/>
        <dbReference type="ChEBI" id="CHEBI:29985"/>
        <dbReference type="ChEBI" id="CHEBI:30616"/>
        <dbReference type="ChEBI" id="CHEBI:43474"/>
        <dbReference type="ChEBI" id="CHEBI:58228"/>
        <dbReference type="ChEBI" id="CHEBI:58359"/>
        <dbReference type="ChEBI" id="CHEBI:456216"/>
        <dbReference type="EC" id="6.3.5.5"/>
    </reaction>
</comment>